<dbReference type="EMBL" id="CAEZSR010000028">
    <property type="protein sequence ID" value="CAB4551110.1"/>
    <property type="molecule type" value="Genomic_DNA"/>
</dbReference>
<proteinExistence type="predicted"/>
<evidence type="ECO:0000256" key="1">
    <source>
        <dbReference type="SAM" id="MobiDB-lite"/>
    </source>
</evidence>
<feature type="transmembrane region" description="Helical" evidence="2">
    <location>
        <begin position="49"/>
        <end position="75"/>
    </location>
</feature>
<dbReference type="AlphaFoldDB" id="A0A6J6CHX4"/>
<feature type="compositionally biased region" description="Polar residues" evidence="1">
    <location>
        <begin position="1"/>
        <end position="15"/>
    </location>
</feature>
<feature type="transmembrane region" description="Helical" evidence="2">
    <location>
        <begin position="87"/>
        <end position="108"/>
    </location>
</feature>
<sequence length="119" mass="12356">MADTPSTPESTTGATASAPPSVPIGEVIELVTNYAKQETLAPVRGAGRWVAYGIAGAICLGTGATMLVLGLLRLIQNEFGPTFAGRWMSLLPYVAALLLCVVVIGIAVSRIAKTSLQRD</sequence>
<protein>
    <submittedName>
        <fullName evidence="3">Unannotated protein</fullName>
    </submittedName>
</protein>
<feature type="region of interest" description="Disordered" evidence="1">
    <location>
        <begin position="1"/>
        <end position="21"/>
    </location>
</feature>
<name>A0A6J6CHX4_9ZZZZ</name>
<gene>
    <name evidence="3" type="ORF">UFOPK1493_01067</name>
</gene>
<keyword evidence="2" id="KW-1133">Transmembrane helix</keyword>
<evidence type="ECO:0000313" key="3">
    <source>
        <dbReference type="EMBL" id="CAB4551110.1"/>
    </source>
</evidence>
<organism evidence="3">
    <name type="scientific">freshwater metagenome</name>
    <dbReference type="NCBI Taxonomy" id="449393"/>
    <lineage>
        <taxon>unclassified sequences</taxon>
        <taxon>metagenomes</taxon>
        <taxon>ecological metagenomes</taxon>
    </lineage>
</organism>
<accession>A0A6J6CHX4</accession>
<reference evidence="3" key="1">
    <citation type="submission" date="2020-05" db="EMBL/GenBank/DDBJ databases">
        <authorList>
            <person name="Chiriac C."/>
            <person name="Salcher M."/>
            <person name="Ghai R."/>
            <person name="Kavagutti S V."/>
        </authorList>
    </citation>
    <scope>NUCLEOTIDE SEQUENCE</scope>
</reference>
<evidence type="ECO:0000256" key="2">
    <source>
        <dbReference type="SAM" id="Phobius"/>
    </source>
</evidence>
<keyword evidence="2" id="KW-0812">Transmembrane</keyword>
<keyword evidence="2" id="KW-0472">Membrane</keyword>